<dbReference type="SUPFAM" id="SSF54843">
    <property type="entry name" value="Ribosomal protein L22"/>
    <property type="match status" value="1"/>
</dbReference>
<dbReference type="InterPro" id="IPR001063">
    <property type="entry name" value="Ribosomal_uL22"/>
</dbReference>
<accession>A0A642VBY4</accession>
<name>A0A642VBY4_9ASCO</name>
<dbReference type="OrthoDB" id="416470at2759"/>
<feature type="compositionally biased region" description="Basic and acidic residues" evidence="5">
    <location>
        <begin position="16"/>
        <end position="40"/>
    </location>
</feature>
<dbReference type="Gene3D" id="3.90.470.10">
    <property type="entry name" value="Ribosomal protein L22/L17"/>
    <property type="match status" value="1"/>
</dbReference>
<dbReference type="InterPro" id="IPR036394">
    <property type="entry name" value="Ribosomal_uL22_sf"/>
</dbReference>
<keyword evidence="2 4" id="KW-0689">Ribosomal protein</keyword>
<dbReference type="GO" id="GO:0006412">
    <property type="term" value="P:translation"/>
    <property type="evidence" value="ECO:0007669"/>
    <property type="project" value="InterPro"/>
</dbReference>
<dbReference type="PANTHER" id="PTHR13501">
    <property type="entry name" value="CHLOROPLAST 50S RIBOSOMAL PROTEIN L22-RELATED"/>
    <property type="match status" value="1"/>
</dbReference>
<keyword evidence="3 4" id="KW-0687">Ribonucleoprotein</keyword>
<dbReference type="GO" id="GO:0005762">
    <property type="term" value="C:mitochondrial large ribosomal subunit"/>
    <property type="evidence" value="ECO:0007669"/>
    <property type="project" value="TreeGrafter"/>
</dbReference>
<dbReference type="GO" id="GO:0003735">
    <property type="term" value="F:structural constituent of ribosome"/>
    <property type="evidence" value="ECO:0007669"/>
    <property type="project" value="InterPro"/>
</dbReference>
<comment type="caution">
    <text evidence="6">The sequence shown here is derived from an EMBL/GenBank/DDBJ whole genome shotgun (WGS) entry which is preliminary data.</text>
</comment>
<evidence type="ECO:0000256" key="2">
    <source>
        <dbReference type="ARBA" id="ARBA00022980"/>
    </source>
</evidence>
<dbReference type="Proteomes" id="UP000761534">
    <property type="component" value="Unassembled WGS sequence"/>
</dbReference>
<organism evidence="6 7">
    <name type="scientific">Trichomonascus ciferrii</name>
    <dbReference type="NCBI Taxonomy" id="44093"/>
    <lineage>
        <taxon>Eukaryota</taxon>
        <taxon>Fungi</taxon>
        <taxon>Dikarya</taxon>
        <taxon>Ascomycota</taxon>
        <taxon>Saccharomycotina</taxon>
        <taxon>Dipodascomycetes</taxon>
        <taxon>Dipodascales</taxon>
        <taxon>Trichomonascaceae</taxon>
        <taxon>Trichomonascus</taxon>
        <taxon>Trichomonascus ciferrii complex</taxon>
    </lineage>
</organism>
<evidence type="ECO:0000313" key="6">
    <source>
        <dbReference type="EMBL" id="KAA8915671.1"/>
    </source>
</evidence>
<comment type="similarity">
    <text evidence="1 4">Belongs to the universal ribosomal protein uL22 family.</text>
</comment>
<gene>
    <name evidence="6" type="ORF">TRICI_002183</name>
</gene>
<feature type="region of interest" description="Disordered" evidence="5">
    <location>
        <begin position="1"/>
        <end position="49"/>
    </location>
</feature>
<evidence type="ECO:0000256" key="5">
    <source>
        <dbReference type="SAM" id="MobiDB-lite"/>
    </source>
</evidence>
<reference evidence="6" key="1">
    <citation type="journal article" date="2019" name="G3 (Bethesda)">
        <title>Genome Assemblies of Two Rare Opportunistic Yeast Pathogens: Diutina rugosa (syn. Candida rugosa) and Trichomonascus ciferrii (syn. Candida ciferrii).</title>
        <authorList>
            <person name="Mixao V."/>
            <person name="Saus E."/>
            <person name="Hansen A.P."/>
            <person name="Lass-Florl C."/>
            <person name="Gabaldon T."/>
        </authorList>
    </citation>
    <scope>NUCLEOTIDE SEQUENCE</scope>
    <source>
        <strain evidence="6">CBS 4856</strain>
    </source>
</reference>
<dbReference type="InterPro" id="IPR047867">
    <property type="entry name" value="Ribosomal_uL22_bac/org-type"/>
</dbReference>
<sequence>MLNQIAARATEGEQQVEEKKEEDKSSRNLPSSDKELKNDPEVLEYTDPKPQTAVEQLLSPLKKQLYELSLQQGGYDPDRVLNLNGKKYKLHLTKEELACLEPSVYLKSYRIKSSPKKATPFLRMLREMKLKDAITQCHFSPKAIARDVGEMLTRGIKEAEKLGLNPDELYLNQIWVGKDGFNIKRLDFKGRGKVGIIEHKWVHVRAILKPLEAKEKLESQRRTRQLSRKVKEQLANRPIHEFPKSNVYKW</sequence>
<dbReference type="EMBL" id="SWFS01000151">
    <property type="protein sequence ID" value="KAA8915671.1"/>
    <property type="molecule type" value="Genomic_DNA"/>
</dbReference>
<evidence type="ECO:0000313" key="7">
    <source>
        <dbReference type="Proteomes" id="UP000761534"/>
    </source>
</evidence>
<dbReference type="AlphaFoldDB" id="A0A642VBY4"/>
<proteinExistence type="inferred from homology"/>
<dbReference type="Pfam" id="PF00237">
    <property type="entry name" value="Ribosomal_L22"/>
    <property type="match status" value="1"/>
</dbReference>
<dbReference type="PANTHER" id="PTHR13501:SF8">
    <property type="entry name" value="LARGE RIBOSOMAL SUBUNIT PROTEIN UL22M"/>
    <property type="match status" value="1"/>
</dbReference>
<keyword evidence="7" id="KW-1185">Reference proteome</keyword>
<evidence type="ECO:0000256" key="1">
    <source>
        <dbReference type="ARBA" id="ARBA00009451"/>
    </source>
</evidence>
<dbReference type="VEuPathDB" id="FungiDB:TRICI_002183"/>
<evidence type="ECO:0008006" key="8">
    <source>
        <dbReference type="Google" id="ProtNLM"/>
    </source>
</evidence>
<protein>
    <recommendedName>
        <fullName evidence="8">Ribosomal protein L22</fullName>
    </recommendedName>
</protein>
<evidence type="ECO:0000256" key="3">
    <source>
        <dbReference type="ARBA" id="ARBA00023274"/>
    </source>
</evidence>
<evidence type="ECO:0000256" key="4">
    <source>
        <dbReference type="RuleBase" id="RU004005"/>
    </source>
</evidence>